<gene>
    <name evidence="1" type="ORF">ACFR9U_00970</name>
</gene>
<sequence length="258" mass="30096">MAAGNLGTISLDDADVDYDDYVGVLEGGVLNRSERMLDAYTDLESQFRDQFEEEVTEDPDRHLDSSDGVEAFRTELADVYEERLYPTLSSAGEEDIGGYAEFQDTMRTLSELNYVRFYEQLEDGRSAVSKTRNHSSNALTLLNEVGEILTEKGYTHETKEPIKERFSESKRQLKAANRRRHAASATVKRCYFYYFTGELLREKYGLEPAEYRYVDFDEPIRERLDRVREEFVRQAKQISHGRRSLQHKIEYIKKNYDL</sequence>
<keyword evidence="2" id="KW-1185">Reference proteome</keyword>
<organism evidence="1 2">
    <name type="scientific">Halorientalis brevis</name>
    <dbReference type="NCBI Taxonomy" id="1126241"/>
    <lineage>
        <taxon>Archaea</taxon>
        <taxon>Methanobacteriati</taxon>
        <taxon>Methanobacteriota</taxon>
        <taxon>Stenosarchaea group</taxon>
        <taxon>Halobacteria</taxon>
        <taxon>Halobacteriales</taxon>
        <taxon>Haloarculaceae</taxon>
        <taxon>Halorientalis</taxon>
    </lineage>
</organism>
<protein>
    <submittedName>
        <fullName evidence="1">Uncharacterized protein</fullName>
    </submittedName>
</protein>
<proteinExistence type="predicted"/>
<dbReference type="AlphaFoldDB" id="A0ABD6C5I6"/>
<dbReference type="EMBL" id="JBHUDJ010000001">
    <property type="protein sequence ID" value="MFD1585536.1"/>
    <property type="molecule type" value="Genomic_DNA"/>
</dbReference>
<dbReference type="RefSeq" id="WP_247377998.1">
    <property type="nucleotide sequence ID" value="NZ_JALLGV010000004.1"/>
</dbReference>
<accession>A0ABD6C5I6</accession>
<dbReference type="Proteomes" id="UP001597119">
    <property type="component" value="Unassembled WGS sequence"/>
</dbReference>
<name>A0ABD6C5I6_9EURY</name>
<comment type="caution">
    <text evidence="1">The sequence shown here is derived from an EMBL/GenBank/DDBJ whole genome shotgun (WGS) entry which is preliminary data.</text>
</comment>
<reference evidence="1 2" key="1">
    <citation type="journal article" date="2019" name="Int. J. Syst. Evol. Microbiol.">
        <title>The Global Catalogue of Microorganisms (GCM) 10K type strain sequencing project: providing services to taxonomists for standard genome sequencing and annotation.</title>
        <authorList>
            <consortium name="The Broad Institute Genomics Platform"/>
            <consortium name="The Broad Institute Genome Sequencing Center for Infectious Disease"/>
            <person name="Wu L."/>
            <person name="Ma J."/>
        </authorList>
    </citation>
    <scope>NUCLEOTIDE SEQUENCE [LARGE SCALE GENOMIC DNA]</scope>
    <source>
        <strain evidence="1 2">CGMCC 1.12125</strain>
    </source>
</reference>
<evidence type="ECO:0000313" key="2">
    <source>
        <dbReference type="Proteomes" id="UP001597119"/>
    </source>
</evidence>
<evidence type="ECO:0000313" key="1">
    <source>
        <dbReference type="EMBL" id="MFD1585536.1"/>
    </source>
</evidence>